<evidence type="ECO:0000256" key="7">
    <source>
        <dbReference type="ARBA" id="ARBA00023136"/>
    </source>
</evidence>
<feature type="domain" description="Bacterial surface antigen (D15)" evidence="12">
    <location>
        <begin position="333"/>
        <end position="627"/>
    </location>
</feature>
<dbReference type="GO" id="GO:0097347">
    <property type="term" value="C:TAM protein secretion complex"/>
    <property type="evidence" value="ECO:0007669"/>
    <property type="project" value="TreeGrafter"/>
</dbReference>
<comment type="subunit">
    <text evidence="10">Interacts with TamB to form the translocation and assembly module (TAM).</text>
</comment>
<evidence type="ECO:0000259" key="13">
    <source>
        <dbReference type="Pfam" id="PF07244"/>
    </source>
</evidence>
<organism evidence="15 16">
    <name type="scientific">Halomonas urmiana</name>
    <dbReference type="NCBI Taxonomy" id="490901"/>
    <lineage>
        <taxon>Bacteria</taxon>
        <taxon>Pseudomonadati</taxon>
        <taxon>Pseudomonadota</taxon>
        <taxon>Gammaproteobacteria</taxon>
        <taxon>Oceanospirillales</taxon>
        <taxon>Halomonadaceae</taxon>
        <taxon>Halomonas</taxon>
    </lineage>
</organism>
<evidence type="ECO:0000259" key="14">
    <source>
        <dbReference type="Pfam" id="PF17243"/>
    </source>
</evidence>
<protein>
    <recommendedName>
        <fullName evidence="3">Translocation and assembly module subunit TamA</fullName>
    </recommendedName>
    <alternativeName>
        <fullName evidence="9">Autotransporter assembly factor TamA</fullName>
    </alternativeName>
</protein>
<evidence type="ECO:0000256" key="6">
    <source>
        <dbReference type="ARBA" id="ARBA00022729"/>
    </source>
</evidence>
<keyword evidence="7" id="KW-0472">Membrane</keyword>
<name>A0A5R8MQD1_9GAMM</name>
<dbReference type="Pfam" id="PF01103">
    <property type="entry name" value="Omp85"/>
    <property type="match status" value="1"/>
</dbReference>
<comment type="similarity">
    <text evidence="2">Belongs to the TamA family.</text>
</comment>
<dbReference type="Pfam" id="PF07244">
    <property type="entry name" value="POTRA"/>
    <property type="match status" value="1"/>
</dbReference>
<evidence type="ECO:0000259" key="12">
    <source>
        <dbReference type="Pfam" id="PF01103"/>
    </source>
</evidence>
<keyword evidence="6 11" id="KW-0732">Signal</keyword>
<feature type="domain" description="POTRA" evidence="13">
    <location>
        <begin position="188"/>
        <end position="244"/>
    </location>
</feature>
<sequence>MDNRVLTRLTAATLCLGLAPGVQALEATVEGVEDELAENVRLYLDELEAGQYSPERLKSEVLRRSSEALRVFGYYSPSIRTRFDDPEAPEEVTLVIDPGAPVRIEVLELSVTGDAADDPLFVEAIDDFPLAQGDRLRHAPFDSLRSTLANQALQRGYFDWSFTDRRMEVRPYAQSARLYLALDSGPRYRFGEVTFQGHHIETERLANLATFERGDPYLASQVARLNERLGQTEWFASMSVRPRLERDLERLALPGEASGWWQALDLEGREPAPPAARIEAEALLAANALQRSAEVPIDVTVTPADRHQFEVGLGYATDVGPRIRLSWDQPWVNRYGHGLDHDLYLSGPEQRFSGLYTMPLAHPLRDSYRLQYGLRNKDSEDTRAFESTVEIARHWKFDSDWTAGNNWTFARDWEQSLYLRSTYEDFTQAGVSNEVLLLYPGISWTRTRTRNPAFPTWGDRQLLAFEYSSEAWGSAAEFLRITGDSEWIRMLGDDNRFIGRVGFGSITTDDFADIPPSLRFFTGGDRSLRGYAYESIAPEDEEGDLIGGEQLLTLGLEAQRRVAGKWWLAAFVDTGDAFNDWWPSDLKTGAGLGVRWISSVGPIRFDVAHPFDIEDTFRIHFSIGPEF</sequence>
<keyword evidence="5" id="KW-0812">Transmembrane</keyword>
<dbReference type="InterPro" id="IPR000184">
    <property type="entry name" value="Bac_surfAg_D15"/>
</dbReference>
<dbReference type="InterPro" id="IPR039910">
    <property type="entry name" value="D15-like"/>
</dbReference>
<gene>
    <name evidence="15" type="ORF">FEI13_01820</name>
</gene>
<accession>A0A5R8MQD1</accession>
<evidence type="ECO:0000256" key="11">
    <source>
        <dbReference type="SAM" id="SignalP"/>
    </source>
</evidence>
<dbReference type="Gene3D" id="2.40.160.50">
    <property type="entry name" value="membrane protein fhac: a member of the omp85/tpsb transporter family"/>
    <property type="match status" value="1"/>
</dbReference>
<proteinExistence type="inferred from homology"/>
<dbReference type="GO" id="GO:0009306">
    <property type="term" value="P:protein secretion"/>
    <property type="evidence" value="ECO:0007669"/>
    <property type="project" value="TreeGrafter"/>
</dbReference>
<dbReference type="InterPro" id="IPR035243">
    <property type="entry name" value="TamA_POTRA_Dom_1"/>
</dbReference>
<feature type="signal peptide" evidence="11">
    <location>
        <begin position="1"/>
        <end position="24"/>
    </location>
</feature>
<evidence type="ECO:0000256" key="9">
    <source>
        <dbReference type="ARBA" id="ARBA00033063"/>
    </source>
</evidence>
<dbReference type="PANTHER" id="PTHR12815">
    <property type="entry name" value="SORTING AND ASSEMBLY MACHINERY SAMM50 PROTEIN FAMILY MEMBER"/>
    <property type="match status" value="1"/>
</dbReference>
<feature type="chain" id="PRO_5024313319" description="Translocation and assembly module subunit TamA" evidence="11">
    <location>
        <begin position="25"/>
        <end position="627"/>
    </location>
</feature>
<keyword evidence="4" id="KW-1134">Transmembrane beta strand</keyword>
<dbReference type="Proteomes" id="UP000306973">
    <property type="component" value="Unassembled WGS sequence"/>
</dbReference>
<dbReference type="AlphaFoldDB" id="A0A5R8MQD1"/>
<dbReference type="InterPro" id="IPR010827">
    <property type="entry name" value="BamA/TamA_POTRA"/>
</dbReference>
<dbReference type="Gene3D" id="3.10.20.310">
    <property type="entry name" value="membrane protein fhac"/>
    <property type="match status" value="3"/>
</dbReference>
<feature type="domain" description="TamA POTRA" evidence="14">
    <location>
        <begin position="28"/>
        <end position="98"/>
    </location>
</feature>
<evidence type="ECO:0000256" key="8">
    <source>
        <dbReference type="ARBA" id="ARBA00023237"/>
    </source>
</evidence>
<keyword evidence="8" id="KW-0998">Cell outer membrane</keyword>
<comment type="caution">
    <text evidence="15">The sequence shown here is derived from an EMBL/GenBank/DDBJ whole genome shotgun (WGS) entry which is preliminary data.</text>
</comment>
<evidence type="ECO:0000256" key="4">
    <source>
        <dbReference type="ARBA" id="ARBA00022452"/>
    </source>
</evidence>
<comment type="subcellular location">
    <subcellularLocation>
        <location evidence="1">Cell outer membrane</location>
    </subcellularLocation>
</comment>
<evidence type="ECO:0000256" key="1">
    <source>
        <dbReference type="ARBA" id="ARBA00004442"/>
    </source>
</evidence>
<reference evidence="15 16" key="1">
    <citation type="journal article" date="2007" name="Int. J. Syst. Evol. Microbiol.">
        <title>Halomonas saccharevitans sp. nov., Halomonas arcis sp. nov. and Halomonas subterranea sp. nov., halophilic bacteria isolated from hypersaline environments of China.</title>
        <authorList>
            <person name="Xu X.W."/>
            <person name="Wu Y.H."/>
            <person name="Zhou Z."/>
            <person name="Wang C.S."/>
            <person name="Zhou Y.G."/>
            <person name="Zhang H.B."/>
            <person name="Wang Y."/>
            <person name="Wu M."/>
        </authorList>
    </citation>
    <scope>NUCLEOTIDE SEQUENCE [LARGE SCALE GENOMIC DNA]</scope>
    <source>
        <strain evidence="15 16">TBZ3</strain>
    </source>
</reference>
<evidence type="ECO:0000256" key="3">
    <source>
        <dbReference type="ARBA" id="ARBA00015419"/>
    </source>
</evidence>
<dbReference type="RefSeq" id="WP_138178966.1">
    <property type="nucleotide sequence ID" value="NZ_VBUI01000002.1"/>
</dbReference>
<evidence type="ECO:0000256" key="2">
    <source>
        <dbReference type="ARBA" id="ARBA00010248"/>
    </source>
</evidence>
<dbReference type="Pfam" id="PF17243">
    <property type="entry name" value="POTRA_TamA_1"/>
    <property type="match status" value="1"/>
</dbReference>
<dbReference type="OrthoDB" id="9803054at2"/>
<dbReference type="GO" id="GO:0009279">
    <property type="term" value="C:cell outer membrane"/>
    <property type="evidence" value="ECO:0007669"/>
    <property type="project" value="UniProtKB-SubCell"/>
</dbReference>
<dbReference type="PANTHER" id="PTHR12815:SF47">
    <property type="entry name" value="TRANSLOCATION AND ASSEMBLY MODULE SUBUNIT TAMA"/>
    <property type="match status" value="1"/>
</dbReference>
<evidence type="ECO:0000256" key="10">
    <source>
        <dbReference type="ARBA" id="ARBA00093548"/>
    </source>
</evidence>
<keyword evidence="16" id="KW-1185">Reference proteome</keyword>
<evidence type="ECO:0000256" key="5">
    <source>
        <dbReference type="ARBA" id="ARBA00022692"/>
    </source>
</evidence>
<evidence type="ECO:0000313" key="15">
    <source>
        <dbReference type="EMBL" id="TLF53358.1"/>
    </source>
</evidence>
<dbReference type="EMBL" id="VBUI01000002">
    <property type="protein sequence ID" value="TLF53358.1"/>
    <property type="molecule type" value="Genomic_DNA"/>
</dbReference>
<evidence type="ECO:0000313" key="16">
    <source>
        <dbReference type="Proteomes" id="UP000306973"/>
    </source>
</evidence>